<keyword evidence="3" id="KW-0812">Transmembrane</keyword>
<dbReference type="InterPro" id="IPR027383">
    <property type="entry name" value="Znf_put"/>
</dbReference>
<dbReference type="Gene3D" id="1.10.10.1320">
    <property type="entry name" value="Anti-sigma factor, zinc-finger domain"/>
    <property type="match status" value="1"/>
</dbReference>
<dbReference type="EMBL" id="QTTN01000020">
    <property type="protein sequence ID" value="REE81057.1"/>
    <property type="molecule type" value="Genomic_DNA"/>
</dbReference>
<dbReference type="InterPro" id="IPR041916">
    <property type="entry name" value="Anti_sigma_zinc_sf"/>
</dbReference>
<feature type="transmembrane region" description="Helical" evidence="3">
    <location>
        <begin position="90"/>
        <end position="115"/>
    </location>
</feature>
<evidence type="ECO:0000256" key="1">
    <source>
        <dbReference type="ARBA" id="ARBA00024353"/>
    </source>
</evidence>
<comment type="similarity">
    <text evidence="1">Belongs to the zinc-associated anti-sigma factor (ZAS) superfamily. Anti-sigma-W factor family.</text>
</comment>
<organism evidence="5 6">
    <name type="scientific">Paenibacillus taihuensis</name>
    <dbReference type="NCBI Taxonomy" id="1156355"/>
    <lineage>
        <taxon>Bacteria</taxon>
        <taxon>Bacillati</taxon>
        <taxon>Bacillota</taxon>
        <taxon>Bacilli</taxon>
        <taxon>Bacillales</taxon>
        <taxon>Paenibacillaceae</taxon>
        <taxon>Paenibacillus</taxon>
    </lineage>
</organism>
<proteinExistence type="inferred from homology"/>
<evidence type="ECO:0000259" key="4">
    <source>
        <dbReference type="Pfam" id="PF13490"/>
    </source>
</evidence>
<reference evidence="5 6" key="1">
    <citation type="submission" date="2018-08" db="EMBL/GenBank/DDBJ databases">
        <title>Genomic Encyclopedia of Type Strains, Phase III (KMG-III): the genomes of soil and plant-associated and newly described type strains.</title>
        <authorList>
            <person name="Whitman W."/>
        </authorList>
    </citation>
    <scope>NUCLEOTIDE SEQUENCE [LARGE SCALE GENOMIC DNA]</scope>
    <source>
        <strain evidence="5 6">CGMCC 1.10966</strain>
    </source>
</reference>
<keyword evidence="3" id="KW-0472">Membrane</keyword>
<dbReference type="RefSeq" id="WP_116190322.1">
    <property type="nucleotide sequence ID" value="NZ_QTTN01000020.1"/>
</dbReference>
<accession>A0A3D9RMP4</accession>
<dbReference type="OrthoDB" id="9782842at2"/>
<dbReference type="AlphaFoldDB" id="A0A3D9RMP4"/>
<comment type="caution">
    <text evidence="5">The sequence shown here is derived from an EMBL/GenBank/DDBJ whole genome shotgun (WGS) entry which is preliminary data.</text>
</comment>
<feature type="domain" description="Putative zinc-finger" evidence="4">
    <location>
        <begin position="3"/>
        <end position="37"/>
    </location>
</feature>
<evidence type="ECO:0000256" key="2">
    <source>
        <dbReference type="ARBA" id="ARBA00024438"/>
    </source>
</evidence>
<dbReference type="Pfam" id="PF13490">
    <property type="entry name" value="zf-HC2"/>
    <property type="match status" value="1"/>
</dbReference>
<protein>
    <recommendedName>
        <fullName evidence="2">Anti-sigma-W factor RsiW</fullName>
    </recommendedName>
</protein>
<keyword evidence="6" id="KW-1185">Reference proteome</keyword>
<dbReference type="Proteomes" id="UP000256304">
    <property type="component" value="Unassembled WGS sequence"/>
</dbReference>
<gene>
    <name evidence="5" type="ORF">A8990_120104</name>
</gene>
<keyword evidence="3" id="KW-1133">Transmembrane helix</keyword>
<evidence type="ECO:0000313" key="5">
    <source>
        <dbReference type="EMBL" id="REE81057.1"/>
    </source>
</evidence>
<evidence type="ECO:0000313" key="6">
    <source>
        <dbReference type="Proteomes" id="UP000256304"/>
    </source>
</evidence>
<evidence type="ECO:0000256" key="3">
    <source>
        <dbReference type="SAM" id="Phobius"/>
    </source>
</evidence>
<name>A0A3D9RMP4_9BACL</name>
<sequence>MNCNVAVMLMHDYLDDELSRDEQAELKLHIDSCVACRTRLEQLERTEALTGTMMDKRRPVMTAEQSSALTARIMDSVPFKRRRRAGFASWVRSHPAISVAAVFVLVMFSSFLAMWQQDSELTVSGSDLAQVVISGDTVTVPEGAHVKGDLVVENGKANVYGEVDGDVTVISGSLYQASTAHISGEVKQIDQALDWFWYKVSHSISSLAY</sequence>